<keyword evidence="3" id="KW-1185">Reference proteome</keyword>
<dbReference type="EMBL" id="JAFBFI010000002">
    <property type="protein sequence ID" value="MBM7691403.1"/>
    <property type="molecule type" value="Genomic_DNA"/>
</dbReference>
<keyword evidence="1" id="KW-0812">Transmembrane</keyword>
<accession>A0ABS2QFV7</accession>
<organism evidence="2 3">
    <name type="scientific">Peribacillus deserti</name>
    <dbReference type="NCBI Taxonomy" id="673318"/>
    <lineage>
        <taxon>Bacteria</taxon>
        <taxon>Bacillati</taxon>
        <taxon>Bacillota</taxon>
        <taxon>Bacilli</taxon>
        <taxon>Bacillales</taxon>
        <taxon>Bacillaceae</taxon>
        <taxon>Peribacillus</taxon>
    </lineage>
</organism>
<dbReference type="RefSeq" id="WP_275585043.1">
    <property type="nucleotide sequence ID" value="NZ_JAFBFI010000002.1"/>
</dbReference>
<proteinExistence type="predicted"/>
<evidence type="ECO:0000313" key="2">
    <source>
        <dbReference type="EMBL" id="MBM7691403.1"/>
    </source>
</evidence>
<sequence length="44" mass="5373">MKEQILGILEEILTAAQMLFILCLPYLIYFYIHRKELMEELKNR</sequence>
<gene>
    <name evidence="2" type="ORF">JOC77_000808</name>
</gene>
<keyword evidence="1" id="KW-0472">Membrane</keyword>
<protein>
    <submittedName>
        <fullName evidence="2">Lipid II:glycine glycyltransferase (Peptidoglycan interpeptide bridge formation enzyme)</fullName>
    </submittedName>
</protein>
<dbReference type="Proteomes" id="UP000823486">
    <property type="component" value="Unassembled WGS sequence"/>
</dbReference>
<reference evidence="2 3" key="1">
    <citation type="submission" date="2021-01" db="EMBL/GenBank/DDBJ databases">
        <title>Genomic Encyclopedia of Type Strains, Phase IV (KMG-IV): sequencing the most valuable type-strain genomes for metagenomic binning, comparative biology and taxonomic classification.</title>
        <authorList>
            <person name="Goeker M."/>
        </authorList>
    </citation>
    <scope>NUCLEOTIDE SEQUENCE [LARGE SCALE GENOMIC DNA]</scope>
    <source>
        <strain evidence="2 3">DSM 105482</strain>
    </source>
</reference>
<keyword evidence="1" id="KW-1133">Transmembrane helix</keyword>
<feature type="transmembrane region" description="Helical" evidence="1">
    <location>
        <begin position="12"/>
        <end position="32"/>
    </location>
</feature>
<comment type="caution">
    <text evidence="2">The sequence shown here is derived from an EMBL/GenBank/DDBJ whole genome shotgun (WGS) entry which is preliminary data.</text>
</comment>
<evidence type="ECO:0000313" key="3">
    <source>
        <dbReference type="Proteomes" id="UP000823486"/>
    </source>
</evidence>
<evidence type="ECO:0000256" key="1">
    <source>
        <dbReference type="SAM" id="Phobius"/>
    </source>
</evidence>
<name>A0ABS2QFV7_9BACI</name>